<dbReference type="EMBL" id="AF025679">
    <property type="protein sequence ID" value="AAD21411.1"/>
    <property type="molecule type" value="Genomic_DNA"/>
</dbReference>
<dbReference type="AlphaFoldDB" id="Q9XY37"/>
<evidence type="ECO:0000313" key="2">
    <source>
        <dbReference type="EMBL" id="AAD21411.1"/>
    </source>
</evidence>
<keyword evidence="1" id="KW-1133">Transmembrane helix</keyword>
<protein>
    <submittedName>
        <fullName evidence="2">Uncharacterized protein</fullName>
    </submittedName>
</protein>
<name>Q9XY37_SCHMA</name>
<keyword evidence="1" id="KW-0472">Membrane</keyword>
<evidence type="ECO:0000256" key="1">
    <source>
        <dbReference type="SAM" id="Phobius"/>
    </source>
</evidence>
<keyword evidence="1" id="KW-0812">Transmembrane</keyword>
<sequence>MMNSIDDTILAYTRSKTIYTIIIIITIIIIFIIITIIYYVAFSLPLFPNCVSFLSNLCSSSPMVGTLSFLNDLQSLSG</sequence>
<feature type="transmembrane region" description="Helical" evidence="1">
    <location>
        <begin position="21"/>
        <end position="41"/>
    </location>
</feature>
<organism evidence="2">
    <name type="scientific">Schistosoma mansoni</name>
    <name type="common">Blood fluke</name>
    <dbReference type="NCBI Taxonomy" id="6183"/>
    <lineage>
        <taxon>Eukaryota</taxon>
        <taxon>Metazoa</taxon>
        <taxon>Spiralia</taxon>
        <taxon>Lophotrochozoa</taxon>
        <taxon>Platyhelminthes</taxon>
        <taxon>Trematoda</taxon>
        <taxon>Digenea</taxon>
        <taxon>Strigeidida</taxon>
        <taxon>Schistosomatoidea</taxon>
        <taxon>Schistosomatidae</taxon>
        <taxon>Schistosoma</taxon>
    </lineage>
</organism>
<reference evidence="2" key="1">
    <citation type="journal article" date="1999" name="Mol. Biol. Evol.">
        <title>SR2 elements, non-long terminal repeat retrotransposons of the RTE-1 lineage from the human blood fluke Schistosoma mansoni.</title>
        <authorList>
            <person name="Drew A.C."/>
            <person name="Minchella D.J."/>
            <person name="King L.T."/>
            <person name="Rollinson D."/>
            <person name="Brindley P.J."/>
        </authorList>
    </citation>
    <scope>NUCLEOTIDE SEQUENCE</scope>
</reference>
<proteinExistence type="predicted"/>
<reference evidence="2" key="2">
    <citation type="submission" date="1999-03" db="EMBL/GenBank/DDBJ databases">
        <title>A second family of non-LTR retrotransposons from Schistosoma mansoni: Subfamilies and nested insertions.</title>
        <authorList>
            <person name="Drew A.C."/>
            <person name="Minchella D.J."/>
            <person name="Brindley P.J."/>
        </authorList>
    </citation>
    <scope>NUCLEOTIDE SEQUENCE</scope>
</reference>
<accession>Q9XY37</accession>